<dbReference type="SMART" id="SM00479">
    <property type="entry name" value="EXOIII"/>
    <property type="match status" value="1"/>
</dbReference>
<keyword evidence="5" id="KW-0548">Nucleotidyltransferase</keyword>
<dbReference type="GO" id="GO:0003887">
    <property type="term" value="F:DNA-directed DNA polymerase activity"/>
    <property type="evidence" value="ECO:0007669"/>
    <property type="project" value="UniProtKB-EC"/>
</dbReference>
<dbReference type="Gene3D" id="3.30.420.10">
    <property type="entry name" value="Ribonuclease H-like superfamily/Ribonuclease H"/>
    <property type="match status" value="1"/>
</dbReference>
<name>A0ABY4RZU2_9BACL</name>
<keyword evidence="5" id="KW-0808">Transferase</keyword>
<evidence type="ECO:0000256" key="2">
    <source>
        <dbReference type="ARBA" id="ARBA00022801"/>
    </source>
</evidence>
<keyword evidence="6" id="KW-1185">Reference proteome</keyword>
<organism evidence="5 6">
    <name type="scientific">Paenibacillus konkukensis</name>
    <dbReference type="NCBI Taxonomy" id="2020716"/>
    <lineage>
        <taxon>Bacteria</taxon>
        <taxon>Bacillati</taxon>
        <taxon>Bacillota</taxon>
        <taxon>Bacilli</taxon>
        <taxon>Bacillales</taxon>
        <taxon>Paenibacillaceae</taxon>
        <taxon>Paenibacillus</taxon>
    </lineage>
</organism>
<sequence>MNYIVIDLEFNGRKHYDIYPMEIIEIGAVKLNDRLEIVDTFQSYINPNFYINRFALQFCGITKETLHKSARFHQVIREFRAFCGEEYTILAWGGGDFFHLFLDCKINQVSGDWLVNLLDVTSFFEGGLQQALVEHELEPVGQHHSALDDALNTARLLQLKPDVMRSDAYFVPNHFKLCTGGIKKWITLSLDSALEQDKLLTWKQFAGNDKAKTYFKIMRLDAEEIEMVHELFTKFFNMKYGRKAKTMQQLA</sequence>
<feature type="domain" description="Exonuclease" evidence="4">
    <location>
        <begin position="2"/>
        <end position="166"/>
    </location>
</feature>
<gene>
    <name evidence="5" type="primary">polC_2</name>
    <name evidence="5" type="ORF">SK3146_06150</name>
</gene>
<dbReference type="PANTHER" id="PTHR23044:SF61">
    <property type="entry name" value="3'-5' EXORIBONUCLEASE 1-RELATED"/>
    <property type="match status" value="1"/>
</dbReference>
<dbReference type="InterPro" id="IPR036397">
    <property type="entry name" value="RNaseH_sf"/>
</dbReference>
<dbReference type="Proteomes" id="UP001057134">
    <property type="component" value="Chromosome"/>
</dbReference>
<keyword evidence="3" id="KW-0269">Exonuclease</keyword>
<evidence type="ECO:0000313" key="5">
    <source>
        <dbReference type="EMBL" id="UQZ86857.1"/>
    </source>
</evidence>
<reference evidence="5" key="1">
    <citation type="submission" date="2018-02" db="EMBL/GenBank/DDBJ databases">
        <authorList>
            <person name="Kim S.-K."/>
            <person name="Jung H.-I."/>
            <person name="Lee S.-W."/>
        </authorList>
    </citation>
    <scope>NUCLEOTIDE SEQUENCE</scope>
    <source>
        <strain evidence="5">SK3146</strain>
    </source>
</reference>
<dbReference type="InterPro" id="IPR013520">
    <property type="entry name" value="Ribonucl_H"/>
</dbReference>
<accession>A0ABY4RZU2</accession>
<protein>
    <submittedName>
        <fullName evidence="5">DNA polymerase III PolC-type</fullName>
        <ecNumber evidence="5">2.7.7.7</ecNumber>
    </submittedName>
</protein>
<dbReference type="PANTHER" id="PTHR23044">
    <property type="entry name" value="3'-5' EXONUCLEASE ERI1-RELATED"/>
    <property type="match status" value="1"/>
</dbReference>
<keyword evidence="1" id="KW-0540">Nuclease</keyword>
<dbReference type="SUPFAM" id="SSF53098">
    <property type="entry name" value="Ribonuclease H-like"/>
    <property type="match status" value="1"/>
</dbReference>
<dbReference type="InterPro" id="IPR047201">
    <property type="entry name" value="ERI-1_3'hExo-like"/>
</dbReference>
<evidence type="ECO:0000313" key="6">
    <source>
        <dbReference type="Proteomes" id="UP001057134"/>
    </source>
</evidence>
<dbReference type="CDD" id="cd06133">
    <property type="entry name" value="ERI-1_3'hExo_like"/>
    <property type="match status" value="1"/>
</dbReference>
<dbReference type="InterPro" id="IPR012337">
    <property type="entry name" value="RNaseH-like_sf"/>
</dbReference>
<dbReference type="RefSeq" id="WP_249862360.1">
    <property type="nucleotide sequence ID" value="NZ_CP027059.1"/>
</dbReference>
<reference evidence="5" key="2">
    <citation type="journal article" date="2021" name="J Anim Sci Technol">
        <title>Complete genome sequence of Paenibacillus konkukensis sp. nov. SK3146 as a potential probiotic strain.</title>
        <authorList>
            <person name="Jung H.I."/>
            <person name="Park S."/>
            <person name="Niu K.M."/>
            <person name="Lee S.W."/>
            <person name="Kothari D."/>
            <person name="Yi K.J."/>
            <person name="Kim S.K."/>
        </authorList>
    </citation>
    <scope>NUCLEOTIDE SEQUENCE</scope>
    <source>
        <strain evidence="5">SK3146</strain>
    </source>
</reference>
<proteinExistence type="predicted"/>
<dbReference type="EC" id="2.7.7.7" evidence="5"/>
<dbReference type="Pfam" id="PF00929">
    <property type="entry name" value="RNase_T"/>
    <property type="match status" value="1"/>
</dbReference>
<dbReference type="InterPro" id="IPR051274">
    <property type="entry name" value="3-5_Exoribonuclease"/>
</dbReference>
<keyword evidence="2" id="KW-0378">Hydrolase</keyword>
<evidence type="ECO:0000259" key="4">
    <source>
        <dbReference type="SMART" id="SM00479"/>
    </source>
</evidence>
<evidence type="ECO:0000256" key="1">
    <source>
        <dbReference type="ARBA" id="ARBA00022722"/>
    </source>
</evidence>
<evidence type="ECO:0000256" key="3">
    <source>
        <dbReference type="ARBA" id="ARBA00022839"/>
    </source>
</evidence>
<dbReference type="EMBL" id="CP027059">
    <property type="protein sequence ID" value="UQZ86857.1"/>
    <property type="molecule type" value="Genomic_DNA"/>
</dbReference>